<evidence type="ECO:0000256" key="3">
    <source>
        <dbReference type="ARBA" id="ARBA00022750"/>
    </source>
</evidence>
<evidence type="ECO:0000259" key="5">
    <source>
        <dbReference type="PROSITE" id="PS50994"/>
    </source>
</evidence>
<evidence type="ECO:0000313" key="6">
    <source>
        <dbReference type="EMBL" id="RVW87545.1"/>
    </source>
</evidence>
<dbReference type="PROSITE" id="PS50994">
    <property type="entry name" value="INTEGRASE"/>
    <property type="match status" value="1"/>
</dbReference>
<dbReference type="Proteomes" id="UP000288805">
    <property type="component" value="Unassembled WGS sequence"/>
</dbReference>
<dbReference type="PANTHER" id="PTHR42648">
    <property type="entry name" value="TRANSPOSASE, PUTATIVE-RELATED"/>
    <property type="match status" value="1"/>
</dbReference>
<dbReference type="InterPro" id="IPR036397">
    <property type="entry name" value="RNaseH_sf"/>
</dbReference>
<evidence type="ECO:0000313" key="7">
    <source>
        <dbReference type="Proteomes" id="UP000288805"/>
    </source>
</evidence>
<dbReference type="Pfam" id="PF07727">
    <property type="entry name" value="RVT_2"/>
    <property type="match status" value="2"/>
</dbReference>
<dbReference type="Pfam" id="PF25597">
    <property type="entry name" value="SH3_retrovirus"/>
    <property type="match status" value="1"/>
</dbReference>
<keyword evidence="3" id="KW-0064">Aspartyl protease</keyword>
<dbReference type="Gene3D" id="3.30.420.10">
    <property type="entry name" value="Ribonuclease H-like superfamily/Ribonuclease H"/>
    <property type="match status" value="1"/>
</dbReference>
<dbReference type="Pfam" id="PF00665">
    <property type="entry name" value="rve"/>
    <property type="match status" value="1"/>
</dbReference>
<keyword evidence="1" id="KW-0645">Protease</keyword>
<dbReference type="GO" id="GO:0046872">
    <property type="term" value="F:metal ion binding"/>
    <property type="evidence" value="ECO:0007669"/>
    <property type="project" value="UniProtKB-KW"/>
</dbReference>
<sequence>MTLGMTKKTMRNRGFEPWTFRSCLGYQHFVINDNNRDQRKKDSKKTSIATVAEIKTEANVAKKASALVATTDHGGKFLNTFTPVINSAWTIDSGATDHMTFDSRQVLPLRPSSQKIVSTANGNTTPIIGEGSLTLTDTLNLDSVLVVSSLDYNLLLVSQITATLSCIVIFWPEFCVIKDIQTRQTIGCGIKRGKLYYLDLQSKDSNKLQQALMADGSEEEKKKSEIWLWHRRLGHASFGYLKKLFPSLFAKSDISGFRFDICELAKSHRVSFPLILNKSPFPFMVIHSDVWGPSKVPTLSGSRWFVTFIDDCTRMTWLCLMKTKDEVNLLFQKFHKMIETQYNAKVRVLRSDNGGEYQSFDLQKYLEGHGIIHQTTYSNTPQQNGVAERKNRHLLKVVCASLIATKTPISYWGEAITSAAYLINRVPSNSINFQTPLQALTNVIVAPTVPNLPPRVFGCVAFVHLHKHQRTKLTSHALQCVFVGYALHKKGYRCYHPPTRQMYITMDVVFHEDSMYFSSESELQGEYHKEIQTLDYDYHISEENESGQFELVNQKAGVLNLEPDPFMKRLPHRHNRAIPNSVQEALADPRWKAAMNEEMKSLQKNETWELVECPPGKKPVGCRWIYTVKYKADGSIEQFKARLVAKGYTQTYGIDYIETFAPVAKINTVRVLLSLAANLDWPLQRFDVKNAFLHGELSEEQSSRAWFGRFTKLMRAFGYRQSNSDHTLFLKKQHGKITALIVYVDDMVVTGNDPEERKALQNYLSREFEMKDLGPLKYFLGIEVSRSSEGIFLSQRKYALDLLQETGMSGCQPVNTPIEEGLKLCVEPNQVSTDKGRYQRLVGRLMYLAHIRPDLTYALSVVSQYMHNPGEQHMNAVMRILRYLKNALGKGILFVKNVNHQSIEVYTDADWASAVDDRRFTSGYFTFVGGNLVTWKSKKQNVVARSSAEVEFRGMTLGLCEALWLRLLLQDLGYLSRQPIRLFCDNKAACDIAHNSVQHDRTKHVEVDRFFIKEKLDDKIVELPKIRSKDQLADILTKVVSSQVFSKFLDKLGMCDIYAPT</sequence>
<accession>A0A438HSX5</accession>
<proteinExistence type="predicted"/>
<evidence type="ECO:0000256" key="4">
    <source>
        <dbReference type="ARBA" id="ARBA00022801"/>
    </source>
</evidence>
<dbReference type="Pfam" id="PF22936">
    <property type="entry name" value="Pol_BBD"/>
    <property type="match status" value="1"/>
</dbReference>
<comment type="caution">
    <text evidence="6">The sequence shown here is derived from an EMBL/GenBank/DDBJ whole genome shotgun (WGS) entry which is preliminary data.</text>
</comment>
<dbReference type="Pfam" id="PF13976">
    <property type="entry name" value="gag_pre-integrs"/>
    <property type="match status" value="1"/>
</dbReference>
<organism evidence="6 7">
    <name type="scientific">Vitis vinifera</name>
    <name type="common">Grape</name>
    <dbReference type="NCBI Taxonomy" id="29760"/>
    <lineage>
        <taxon>Eukaryota</taxon>
        <taxon>Viridiplantae</taxon>
        <taxon>Streptophyta</taxon>
        <taxon>Embryophyta</taxon>
        <taxon>Tracheophyta</taxon>
        <taxon>Spermatophyta</taxon>
        <taxon>Magnoliopsida</taxon>
        <taxon>eudicotyledons</taxon>
        <taxon>Gunneridae</taxon>
        <taxon>Pentapetalae</taxon>
        <taxon>rosids</taxon>
        <taxon>Vitales</taxon>
        <taxon>Vitaceae</taxon>
        <taxon>Viteae</taxon>
        <taxon>Vitis</taxon>
    </lineage>
</organism>
<dbReference type="EMBL" id="QGNW01000183">
    <property type="protein sequence ID" value="RVW87545.1"/>
    <property type="molecule type" value="Genomic_DNA"/>
</dbReference>
<dbReference type="AlphaFoldDB" id="A0A438HSX5"/>
<dbReference type="InterPro" id="IPR057670">
    <property type="entry name" value="SH3_retrovirus"/>
</dbReference>
<evidence type="ECO:0000256" key="2">
    <source>
        <dbReference type="ARBA" id="ARBA00022723"/>
    </source>
</evidence>
<dbReference type="PANTHER" id="PTHR42648:SF22">
    <property type="entry name" value="REVERSE TRANSCRIPTASE TY1_COPIA-TYPE DOMAIN-CONTAINING PROTEIN"/>
    <property type="match status" value="1"/>
</dbReference>
<reference evidence="6 7" key="1">
    <citation type="journal article" date="2018" name="PLoS Genet.">
        <title>Population sequencing reveals clonal diversity and ancestral inbreeding in the grapevine cultivar Chardonnay.</title>
        <authorList>
            <person name="Roach M.J."/>
            <person name="Johnson D.L."/>
            <person name="Bohlmann J."/>
            <person name="van Vuuren H.J."/>
            <person name="Jones S.J."/>
            <person name="Pretorius I.S."/>
            <person name="Schmidt S.A."/>
            <person name="Borneman A.R."/>
        </authorList>
    </citation>
    <scope>NUCLEOTIDE SEQUENCE [LARGE SCALE GENOMIC DNA]</scope>
    <source>
        <strain evidence="7">cv. Chardonnay</strain>
        <tissue evidence="6">Leaf</tissue>
    </source>
</reference>
<dbReference type="InterPro" id="IPR043502">
    <property type="entry name" value="DNA/RNA_pol_sf"/>
</dbReference>
<name>A0A438HSX5_VITVI</name>
<dbReference type="GO" id="GO:0003676">
    <property type="term" value="F:nucleic acid binding"/>
    <property type="evidence" value="ECO:0007669"/>
    <property type="project" value="InterPro"/>
</dbReference>
<dbReference type="GO" id="GO:0006508">
    <property type="term" value="P:proteolysis"/>
    <property type="evidence" value="ECO:0007669"/>
    <property type="project" value="UniProtKB-KW"/>
</dbReference>
<protein>
    <submittedName>
        <fullName evidence="6">Retrovirus-related Pol polyprotein from transposon TNT 1-94</fullName>
    </submittedName>
</protein>
<dbReference type="InterPro" id="IPR013103">
    <property type="entry name" value="RVT_2"/>
</dbReference>
<dbReference type="InterPro" id="IPR039537">
    <property type="entry name" value="Retrotran_Ty1/copia-like"/>
</dbReference>
<dbReference type="CDD" id="cd09272">
    <property type="entry name" value="RNase_HI_RT_Ty1"/>
    <property type="match status" value="1"/>
</dbReference>
<keyword evidence="2" id="KW-0479">Metal-binding</keyword>
<keyword evidence="4" id="KW-0378">Hydrolase</keyword>
<dbReference type="InterPro" id="IPR054722">
    <property type="entry name" value="PolX-like_BBD"/>
</dbReference>
<dbReference type="InterPro" id="IPR012337">
    <property type="entry name" value="RNaseH-like_sf"/>
</dbReference>
<gene>
    <name evidence="6" type="primary">POLX_2441</name>
    <name evidence="6" type="ORF">CK203_036234</name>
</gene>
<dbReference type="InterPro" id="IPR001584">
    <property type="entry name" value="Integrase_cat-core"/>
</dbReference>
<dbReference type="GO" id="GO:0015074">
    <property type="term" value="P:DNA integration"/>
    <property type="evidence" value="ECO:0007669"/>
    <property type="project" value="InterPro"/>
</dbReference>
<dbReference type="InterPro" id="IPR025724">
    <property type="entry name" value="GAG-pre-integrase_dom"/>
</dbReference>
<dbReference type="GO" id="GO:0004190">
    <property type="term" value="F:aspartic-type endopeptidase activity"/>
    <property type="evidence" value="ECO:0007669"/>
    <property type="project" value="UniProtKB-KW"/>
</dbReference>
<dbReference type="SUPFAM" id="SSF53098">
    <property type="entry name" value="Ribonuclease H-like"/>
    <property type="match status" value="1"/>
</dbReference>
<evidence type="ECO:0000256" key="1">
    <source>
        <dbReference type="ARBA" id="ARBA00022670"/>
    </source>
</evidence>
<dbReference type="SUPFAM" id="SSF56672">
    <property type="entry name" value="DNA/RNA polymerases"/>
    <property type="match status" value="1"/>
</dbReference>
<feature type="domain" description="Integrase catalytic" evidence="5">
    <location>
        <begin position="278"/>
        <end position="444"/>
    </location>
</feature>